<dbReference type="InterPro" id="IPR013320">
    <property type="entry name" value="ConA-like_dom_sf"/>
</dbReference>
<organism evidence="2 3">
    <name type="scientific">Streptomyces humicola</name>
    <dbReference type="NCBI Taxonomy" id="2953240"/>
    <lineage>
        <taxon>Bacteria</taxon>
        <taxon>Bacillati</taxon>
        <taxon>Actinomycetota</taxon>
        <taxon>Actinomycetes</taxon>
        <taxon>Kitasatosporales</taxon>
        <taxon>Streptomycetaceae</taxon>
        <taxon>Streptomyces</taxon>
    </lineage>
</organism>
<keyword evidence="1" id="KW-0732">Signal</keyword>
<feature type="signal peptide" evidence="1">
    <location>
        <begin position="1"/>
        <end position="26"/>
    </location>
</feature>
<dbReference type="Gene3D" id="2.60.120.700">
    <property type="entry name" value="Peptidase G1"/>
    <property type="match status" value="1"/>
</dbReference>
<dbReference type="SUPFAM" id="SSF49899">
    <property type="entry name" value="Concanavalin A-like lectins/glucanases"/>
    <property type="match status" value="1"/>
</dbReference>
<dbReference type="InterPro" id="IPR000250">
    <property type="entry name" value="Peptidase_G1"/>
</dbReference>
<dbReference type="PANTHER" id="PTHR37536">
    <property type="entry name" value="PUTATIVE (AFU_ORTHOLOGUE AFUA_3G02970)-RELATED"/>
    <property type="match status" value="1"/>
</dbReference>
<evidence type="ECO:0000313" key="2">
    <source>
        <dbReference type="EMBL" id="MCQ4079617.1"/>
    </source>
</evidence>
<keyword evidence="3" id="KW-1185">Reference proteome</keyword>
<name>A0ABT1PPL1_9ACTN</name>
<sequence>MSIARRTTAVSASLLAVLAGVGPAVAAGGPAVVDAPLDTVSGPGISAHRTAPHGRILNSTSSNWSGYAATGSTFNSVSASWVEPTGNCSSTDTYSSFWVGLDGDGSNSVEQTGTEVDCSGGSPQYYSWYEMYPSAPVNFSDTVEPGDHFNASVTYNGNGAFTLVLSDTTRGWSHTVNKTLSNPSLASAEVIAEAPSDSSGPLPLTDFGTVNFTNAEANGQAIGTYNPDNITMASGGTTLATASSLSNGTDFSDTWKASS</sequence>
<accession>A0ABT1PPL1</accession>
<dbReference type="InterPro" id="IPR038656">
    <property type="entry name" value="Peptidase_G1_sf"/>
</dbReference>
<proteinExistence type="predicted"/>
<evidence type="ECO:0000256" key="1">
    <source>
        <dbReference type="SAM" id="SignalP"/>
    </source>
</evidence>
<dbReference type="Proteomes" id="UP001057702">
    <property type="component" value="Unassembled WGS sequence"/>
</dbReference>
<dbReference type="EMBL" id="JANFNG010000001">
    <property type="protein sequence ID" value="MCQ4079617.1"/>
    <property type="molecule type" value="Genomic_DNA"/>
</dbReference>
<dbReference type="RefSeq" id="WP_255918458.1">
    <property type="nucleotide sequence ID" value="NZ_JANFNG010000001.1"/>
</dbReference>
<evidence type="ECO:0000313" key="3">
    <source>
        <dbReference type="Proteomes" id="UP001057702"/>
    </source>
</evidence>
<feature type="chain" id="PRO_5045130949" evidence="1">
    <location>
        <begin position="27"/>
        <end position="259"/>
    </location>
</feature>
<protein>
    <submittedName>
        <fullName evidence="2">G1 family endopeptidase</fullName>
    </submittedName>
</protein>
<dbReference type="PANTHER" id="PTHR37536:SF1">
    <property type="entry name" value="ASPERGILLOPEPSIN, PUTAITVE (AFU_ORTHOLOGUE AFUA_7G01200)"/>
    <property type="match status" value="1"/>
</dbReference>
<gene>
    <name evidence="2" type="ORF">NGB36_03135</name>
</gene>
<dbReference type="Pfam" id="PF01828">
    <property type="entry name" value="Peptidase_A4"/>
    <property type="match status" value="1"/>
</dbReference>
<reference evidence="2" key="1">
    <citation type="submission" date="2022-06" db="EMBL/GenBank/DDBJ databases">
        <title>Draft genome sequence of Streptomyces sp. RB6PN25 isolated from peat swamp forest in Thailand.</title>
        <authorList>
            <person name="Duangmal K."/>
            <person name="Klaysubun C."/>
        </authorList>
    </citation>
    <scope>NUCLEOTIDE SEQUENCE</scope>
    <source>
        <strain evidence="2">RB6PN25</strain>
    </source>
</reference>
<dbReference type="CDD" id="cd13426">
    <property type="entry name" value="Peptidase_G1"/>
    <property type="match status" value="1"/>
</dbReference>
<comment type="caution">
    <text evidence="2">The sequence shown here is derived from an EMBL/GenBank/DDBJ whole genome shotgun (WGS) entry which is preliminary data.</text>
</comment>